<comment type="caution">
    <text evidence="1">The sequence shown here is derived from an EMBL/GenBank/DDBJ whole genome shotgun (WGS) entry which is preliminary data.</text>
</comment>
<name>A0A0L0QRN1_VIRPA</name>
<dbReference type="AlphaFoldDB" id="A0A0L0QRN1"/>
<proteinExistence type="predicted"/>
<dbReference type="RefSeq" id="WP_050350605.1">
    <property type="nucleotide sequence ID" value="NZ_BOSN01000007.1"/>
</dbReference>
<evidence type="ECO:0000313" key="1">
    <source>
        <dbReference type="EMBL" id="KNE21191.1"/>
    </source>
</evidence>
<organism evidence="1 2">
    <name type="scientific">Virgibacillus pantothenticus</name>
    <dbReference type="NCBI Taxonomy" id="1473"/>
    <lineage>
        <taxon>Bacteria</taxon>
        <taxon>Bacillati</taxon>
        <taxon>Bacillota</taxon>
        <taxon>Bacilli</taxon>
        <taxon>Bacillales</taxon>
        <taxon>Bacillaceae</taxon>
        <taxon>Virgibacillus</taxon>
    </lineage>
</organism>
<keyword evidence="2" id="KW-1185">Reference proteome</keyword>
<dbReference type="Proteomes" id="UP000036780">
    <property type="component" value="Unassembled WGS sequence"/>
</dbReference>
<reference evidence="2" key="1">
    <citation type="submission" date="2015-07" db="EMBL/GenBank/DDBJ databases">
        <title>Fjat-10053 dsm26.</title>
        <authorList>
            <person name="Liu B."/>
            <person name="Wang J."/>
            <person name="Zhu Y."/>
            <person name="Liu G."/>
            <person name="Chen Q."/>
            <person name="Chen Z."/>
            <person name="Lan J."/>
            <person name="Che J."/>
            <person name="Ge C."/>
            <person name="Shi H."/>
            <person name="Pan Z."/>
            <person name="Liu X."/>
        </authorList>
    </citation>
    <scope>NUCLEOTIDE SEQUENCE [LARGE SCALE GENOMIC DNA]</scope>
    <source>
        <strain evidence="2">DSM 26</strain>
    </source>
</reference>
<dbReference type="PATRIC" id="fig|1473.5.peg.4137"/>
<evidence type="ECO:0000313" key="2">
    <source>
        <dbReference type="Proteomes" id="UP000036780"/>
    </source>
</evidence>
<sequence length="73" mass="8042">MLDKEGIFTPSSSSVIGTIVYDPDITTPFLDLVDMIEPIATGFDLMGGIIQNKKTLCYMLLNQKRNCNGDQSI</sequence>
<dbReference type="GeneID" id="66873107"/>
<protein>
    <submittedName>
        <fullName evidence="1">Uncharacterized protein</fullName>
    </submittedName>
</protein>
<dbReference type="EMBL" id="LGTO01000005">
    <property type="protein sequence ID" value="KNE21191.1"/>
    <property type="molecule type" value="Genomic_DNA"/>
</dbReference>
<accession>A0A0L0QRN1</accession>
<dbReference type="OrthoDB" id="32091at2"/>
<gene>
    <name evidence="1" type="ORF">AFK71_05740</name>
</gene>